<evidence type="ECO:0000313" key="15">
    <source>
        <dbReference type="Proteomes" id="UP001189429"/>
    </source>
</evidence>
<dbReference type="PROSITE" id="PS50011">
    <property type="entry name" value="PROTEIN_KINASE_DOM"/>
    <property type="match status" value="1"/>
</dbReference>
<evidence type="ECO:0000256" key="2">
    <source>
        <dbReference type="ARBA" id="ARBA00022527"/>
    </source>
</evidence>
<keyword evidence="5" id="KW-0418">Kinase</keyword>
<reference evidence="14" key="1">
    <citation type="submission" date="2023-10" db="EMBL/GenBank/DDBJ databases">
        <authorList>
            <person name="Chen Y."/>
            <person name="Shah S."/>
            <person name="Dougan E. K."/>
            <person name="Thang M."/>
            <person name="Chan C."/>
        </authorList>
    </citation>
    <scope>NUCLEOTIDE SEQUENCE [LARGE SCALE GENOMIC DNA]</scope>
</reference>
<dbReference type="InterPro" id="IPR017441">
    <property type="entry name" value="Protein_kinase_ATP_BS"/>
</dbReference>
<evidence type="ECO:0000256" key="11">
    <source>
        <dbReference type="PROSITE-ProRule" id="PRU10141"/>
    </source>
</evidence>
<evidence type="ECO:0000256" key="6">
    <source>
        <dbReference type="ARBA" id="ARBA00022840"/>
    </source>
</evidence>
<organism evidence="14 15">
    <name type="scientific">Prorocentrum cordatum</name>
    <dbReference type="NCBI Taxonomy" id="2364126"/>
    <lineage>
        <taxon>Eukaryota</taxon>
        <taxon>Sar</taxon>
        <taxon>Alveolata</taxon>
        <taxon>Dinophyceae</taxon>
        <taxon>Prorocentrales</taxon>
        <taxon>Prorocentraceae</taxon>
        <taxon>Prorocentrum</taxon>
    </lineage>
</organism>
<dbReference type="Proteomes" id="UP001189429">
    <property type="component" value="Unassembled WGS sequence"/>
</dbReference>
<dbReference type="PROSITE" id="PS00107">
    <property type="entry name" value="PROTEIN_KINASE_ATP"/>
    <property type="match status" value="1"/>
</dbReference>
<evidence type="ECO:0000256" key="1">
    <source>
        <dbReference type="ARBA" id="ARBA00012409"/>
    </source>
</evidence>
<dbReference type="InterPro" id="IPR011009">
    <property type="entry name" value="Kinase-like_dom_sf"/>
</dbReference>
<dbReference type="PANTHER" id="PTHR24056:SF0">
    <property type="entry name" value="CYCLIN-DEPENDENT KINASE 7"/>
    <property type="match status" value="1"/>
</dbReference>
<dbReference type="PANTHER" id="PTHR24056">
    <property type="entry name" value="CELL DIVISION PROTEIN KINASE"/>
    <property type="match status" value="1"/>
</dbReference>
<gene>
    <name evidence="14" type="ORF">PCOR1329_LOCUS4509</name>
</gene>
<feature type="non-terminal residue" evidence="14">
    <location>
        <position position="397"/>
    </location>
</feature>
<evidence type="ECO:0000256" key="5">
    <source>
        <dbReference type="ARBA" id="ARBA00022777"/>
    </source>
</evidence>
<keyword evidence="3" id="KW-0808">Transferase</keyword>
<evidence type="ECO:0000256" key="10">
    <source>
        <dbReference type="ARBA" id="ARBA00042858"/>
    </source>
</evidence>
<evidence type="ECO:0000256" key="12">
    <source>
        <dbReference type="SAM" id="MobiDB-lite"/>
    </source>
</evidence>
<comment type="caution">
    <text evidence="14">The sequence shown here is derived from an EMBL/GenBank/DDBJ whole genome shotgun (WGS) entry which is preliminary data.</text>
</comment>
<evidence type="ECO:0000256" key="9">
    <source>
        <dbReference type="ARBA" id="ARBA00041902"/>
    </source>
</evidence>
<evidence type="ECO:0000256" key="8">
    <source>
        <dbReference type="ARBA" id="ARBA00039612"/>
    </source>
</evidence>
<evidence type="ECO:0000313" key="14">
    <source>
        <dbReference type="EMBL" id="CAK0794589.1"/>
    </source>
</evidence>
<dbReference type="EC" id="2.7.11.23" evidence="1"/>
<evidence type="ECO:0000259" key="13">
    <source>
        <dbReference type="PROSITE" id="PS50011"/>
    </source>
</evidence>
<dbReference type="SUPFAM" id="SSF56112">
    <property type="entry name" value="Protein kinase-like (PK-like)"/>
    <property type="match status" value="1"/>
</dbReference>
<sequence>APGRAPAMQTAGPGAVASEALSPPSKAVSCSAPHAASAASRYERLESNIGEGTYGKVHKARDTRSGQIVAIKKAKVAAMDREVGGIGFTALREIKLMQAVRHPHLMACLDVFADGGVIHLVMEFMDGDLKKVIEDSSIHLAEAPLRAAILQGSGTQLGEYPALDGLLASASPRGVGGFWAVLRLAGARAAVRFATRERGLFRRRRAVERGAVPARAGLRFLGVAATPARALQDWEGSLLVGGRGLRIDFDALLTIVSDAQMLRVDFGPRLKVPRQVGALSVRIGARSACGGAAEERLVCRRGPPVPAQFLWAPAFGVAAQSAQGQTFELGVAVDVKTGGDKSPPASYAALARVLRREDMLIFRPFDIALAGDKSAGRKCMVRARGAGGPDCASGAGS</sequence>
<feature type="non-terminal residue" evidence="14">
    <location>
        <position position="1"/>
    </location>
</feature>
<feature type="binding site" evidence="11">
    <location>
        <position position="73"/>
    </location>
    <ligand>
        <name>ATP</name>
        <dbReference type="ChEBI" id="CHEBI:30616"/>
    </ligand>
</feature>
<feature type="domain" description="Protein kinase" evidence="13">
    <location>
        <begin position="43"/>
        <end position="397"/>
    </location>
</feature>
<keyword evidence="6 11" id="KW-0067">ATP-binding</keyword>
<dbReference type="InterPro" id="IPR050108">
    <property type="entry name" value="CDK"/>
</dbReference>
<dbReference type="InterPro" id="IPR000719">
    <property type="entry name" value="Prot_kinase_dom"/>
</dbReference>
<comment type="subunit">
    <text evidence="7">May form a complex composed of at least the catalytic subunit CRK2 and a cyclin.</text>
</comment>
<evidence type="ECO:0000256" key="7">
    <source>
        <dbReference type="ARBA" id="ARBA00038543"/>
    </source>
</evidence>
<evidence type="ECO:0000256" key="4">
    <source>
        <dbReference type="ARBA" id="ARBA00022741"/>
    </source>
</evidence>
<keyword evidence="15" id="KW-1185">Reference proteome</keyword>
<accession>A0ABN9PNE2</accession>
<dbReference type="EMBL" id="CAUYUJ010001167">
    <property type="protein sequence ID" value="CAK0794589.1"/>
    <property type="molecule type" value="Genomic_DNA"/>
</dbReference>
<dbReference type="SMART" id="SM00220">
    <property type="entry name" value="S_TKc"/>
    <property type="match status" value="1"/>
</dbReference>
<keyword evidence="2" id="KW-0723">Serine/threonine-protein kinase</keyword>
<dbReference type="Pfam" id="PF00069">
    <property type="entry name" value="Pkinase"/>
    <property type="match status" value="1"/>
</dbReference>
<proteinExistence type="predicted"/>
<evidence type="ECO:0000256" key="3">
    <source>
        <dbReference type="ARBA" id="ARBA00022679"/>
    </source>
</evidence>
<keyword evidence="4 11" id="KW-0547">Nucleotide-binding</keyword>
<protein>
    <recommendedName>
        <fullName evidence="8">Cyclin-dependent kinase 2 homolog</fullName>
        <ecNumber evidence="1">2.7.11.23</ecNumber>
    </recommendedName>
    <alternativeName>
        <fullName evidence="9">Cell division control protein 2 homolog</fullName>
    </alternativeName>
    <alternativeName>
        <fullName evidence="10">cdc2-related kinase 2</fullName>
    </alternativeName>
</protein>
<feature type="region of interest" description="Disordered" evidence="12">
    <location>
        <begin position="1"/>
        <end position="24"/>
    </location>
</feature>
<dbReference type="Gene3D" id="3.30.200.20">
    <property type="entry name" value="Phosphorylase Kinase, domain 1"/>
    <property type="match status" value="1"/>
</dbReference>
<name>A0ABN9PNE2_9DINO</name>